<comment type="caution">
    <text evidence="3">The sequence shown here is derived from an EMBL/GenBank/DDBJ whole genome shotgun (WGS) entry which is preliminary data.</text>
</comment>
<evidence type="ECO:0000256" key="1">
    <source>
        <dbReference type="SAM" id="Coils"/>
    </source>
</evidence>
<accession>A0ABN1TJ21</accession>
<dbReference type="EMBL" id="BAAALG010000001">
    <property type="protein sequence ID" value="GAA1089742.1"/>
    <property type="molecule type" value="Genomic_DNA"/>
</dbReference>
<feature type="coiled-coil region" evidence="1">
    <location>
        <begin position="391"/>
        <end position="446"/>
    </location>
</feature>
<feature type="compositionally biased region" description="Pro residues" evidence="2">
    <location>
        <begin position="326"/>
        <end position="347"/>
    </location>
</feature>
<evidence type="ECO:0000313" key="3">
    <source>
        <dbReference type="EMBL" id="GAA1089742.1"/>
    </source>
</evidence>
<sequence length="598" mass="64765">MSRIQTIDDERAASALADLLNGSTRRRPVVVVTIPAGRTAPWIDVEQIAREAGTLADVYCMHTGPFTWEFSNRMAEGTQVYGGAGRVYPVGHTWASDLAKSPLRFAFNHDDGQRATQHLISDLFRMAAAGGLLESIPPARLREATGIVKMTVAGRALVDIGGRFPASIAEELTVEDVPIHRIVAPSQPVTGMYDPDTNRLDLRRSLRSETVALAHYSVGDVVLARVAKVRSGRAELMLYPETSAPATLVTILRADVTSNPADDLKSLMTPGEVIPARVAAAGPSWALILIDVDDDEPVVPAPPLLDGGPPWLVEEDANTEYATPQPLGPPPPPARAPEPLSEAPPPASMFASPSPTPALLDRNRTAGTPATIPQSPGSQDSGSTRALLLKIDGLSAEVAILKRDAEQLRSQLAASSDEREQLRYLLDQAERNTNRAEHDLKAARSRLRKAGATRRAPVASESPQFADREQGFRYLVLTQWATRTLPSEQHTRRLGDYVLGPGFLDSLVKLEGIKVEKVADVVFEIVTGLAHKLQGREVHRLRTGPGGDAPVRTRDDGAIAWRASLQVNAPSARRLHYWVLPDGLIELSKVLTHDDFEA</sequence>
<keyword evidence="4" id="KW-1185">Reference proteome</keyword>
<organism evidence="3 4">
    <name type="scientific">Nocardioides dubius</name>
    <dbReference type="NCBI Taxonomy" id="317019"/>
    <lineage>
        <taxon>Bacteria</taxon>
        <taxon>Bacillati</taxon>
        <taxon>Actinomycetota</taxon>
        <taxon>Actinomycetes</taxon>
        <taxon>Propionibacteriales</taxon>
        <taxon>Nocardioidaceae</taxon>
        <taxon>Nocardioides</taxon>
    </lineage>
</organism>
<dbReference type="Proteomes" id="UP001501581">
    <property type="component" value="Unassembled WGS sequence"/>
</dbReference>
<reference evidence="3 4" key="1">
    <citation type="journal article" date="2019" name="Int. J. Syst. Evol. Microbiol.">
        <title>The Global Catalogue of Microorganisms (GCM) 10K type strain sequencing project: providing services to taxonomists for standard genome sequencing and annotation.</title>
        <authorList>
            <consortium name="The Broad Institute Genomics Platform"/>
            <consortium name="The Broad Institute Genome Sequencing Center for Infectious Disease"/>
            <person name="Wu L."/>
            <person name="Ma J."/>
        </authorList>
    </citation>
    <scope>NUCLEOTIDE SEQUENCE [LARGE SCALE GENOMIC DNA]</scope>
    <source>
        <strain evidence="3 4">JCM 13008</strain>
    </source>
</reference>
<gene>
    <name evidence="3" type="ORF">GCM10009668_00150</name>
</gene>
<protein>
    <recommendedName>
        <fullName evidence="5">S1 motif domain-containing protein</fullName>
    </recommendedName>
</protein>
<evidence type="ECO:0008006" key="5">
    <source>
        <dbReference type="Google" id="ProtNLM"/>
    </source>
</evidence>
<name>A0ABN1TJ21_9ACTN</name>
<evidence type="ECO:0000256" key="2">
    <source>
        <dbReference type="SAM" id="MobiDB-lite"/>
    </source>
</evidence>
<proteinExistence type="predicted"/>
<evidence type="ECO:0000313" key="4">
    <source>
        <dbReference type="Proteomes" id="UP001501581"/>
    </source>
</evidence>
<feature type="compositionally biased region" description="Polar residues" evidence="2">
    <location>
        <begin position="365"/>
        <end position="383"/>
    </location>
</feature>
<dbReference type="RefSeq" id="WP_343989856.1">
    <property type="nucleotide sequence ID" value="NZ_BAAALG010000001.1"/>
</dbReference>
<feature type="region of interest" description="Disordered" evidence="2">
    <location>
        <begin position="321"/>
        <end position="383"/>
    </location>
</feature>
<keyword evidence="1" id="KW-0175">Coiled coil</keyword>